<dbReference type="GO" id="GO:0016887">
    <property type="term" value="F:ATP hydrolysis activity"/>
    <property type="evidence" value="ECO:0007669"/>
    <property type="project" value="InterPro"/>
</dbReference>
<dbReference type="GO" id="GO:0005524">
    <property type="term" value="F:ATP binding"/>
    <property type="evidence" value="ECO:0007669"/>
    <property type="project" value="InterPro"/>
</dbReference>
<evidence type="ECO:0000259" key="1">
    <source>
        <dbReference type="Pfam" id="PF13304"/>
    </source>
</evidence>
<keyword evidence="3" id="KW-1185">Reference proteome</keyword>
<dbReference type="PANTHER" id="PTHR43581:SF2">
    <property type="entry name" value="EXCINUCLEASE ATPASE SUBUNIT"/>
    <property type="match status" value="1"/>
</dbReference>
<dbReference type="Gene3D" id="3.40.50.300">
    <property type="entry name" value="P-loop containing nucleotide triphosphate hydrolases"/>
    <property type="match status" value="1"/>
</dbReference>
<gene>
    <name evidence="2" type="ORF">CEV34_4442</name>
</gene>
<evidence type="ECO:0000313" key="3">
    <source>
        <dbReference type="Proteomes" id="UP000216188"/>
    </source>
</evidence>
<accession>A0A256G6N1</accession>
<dbReference type="InterPro" id="IPR051396">
    <property type="entry name" value="Bact_Antivir_Def_Nuclease"/>
</dbReference>
<organism evidence="2 3">
    <name type="scientific">Brucella pseudogrignonensis</name>
    <dbReference type="NCBI Taxonomy" id="419475"/>
    <lineage>
        <taxon>Bacteria</taxon>
        <taxon>Pseudomonadati</taxon>
        <taxon>Pseudomonadota</taxon>
        <taxon>Alphaproteobacteria</taxon>
        <taxon>Hyphomicrobiales</taxon>
        <taxon>Brucellaceae</taxon>
        <taxon>Brucella/Ochrobactrum group</taxon>
        <taxon>Brucella</taxon>
    </lineage>
</organism>
<protein>
    <submittedName>
        <fullName evidence="2">AAA domain protein</fullName>
    </submittedName>
</protein>
<dbReference type="EMBL" id="NNRM01000044">
    <property type="protein sequence ID" value="OYR22610.1"/>
    <property type="molecule type" value="Genomic_DNA"/>
</dbReference>
<dbReference type="InterPro" id="IPR027417">
    <property type="entry name" value="P-loop_NTPase"/>
</dbReference>
<dbReference type="InterPro" id="IPR003959">
    <property type="entry name" value="ATPase_AAA_core"/>
</dbReference>
<proteinExistence type="predicted"/>
<dbReference type="Proteomes" id="UP000216188">
    <property type="component" value="Unassembled WGS sequence"/>
</dbReference>
<feature type="domain" description="ATPase AAA-type core" evidence="1">
    <location>
        <begin position="259"/>
        <end position="344"/>
    </location>
</feature>
<name>A0A256G6N1_9HYPH</name>
<reference evidence="2 3" key="1">
    <citation type="submission" date="2017-07" db="EMBL/GenBank/DDBJ databases">
        <title>Phylogenetic study on the rhizospheric bacterium Ochrobactrum sp. A44.</title>
        <authorList>
            <person name="Krzyzanowska D.M."/>
            <person name="Ossowicki A."/>
            <person name="Rajewska M."/>
            <person name="Maciag T."/>
            <person name="Kaczynski Z."/>
            <person name="Czerwicka M."/>
            <person name="Jafra S."/>
        </authorList>
    </citation>
    <scope>NUCLEOTIDE SEQUENCE [LARGE SCALE GENOMIC DNA]</scope>
    <source>
        <strain evidence="2 3">CCUG 30717</strain>
    </source>
</reference>
<evidence type="ECO:0000313" key="2">
    <source>
        <dbReference type="EMBL" id="OYR22610.1"/>
    </source>
</evidence>
<dbReference type="AlphaFoldDB" id="A0A256G6N1"/>
<dbReference type="PANTHER" id="PTHR43581">
    <property type="entry name" value="ATP/GTP PHOSPHATASE"/>
    <property type="match status" value="1"/>
</dbReference>
<comment type="caution">
    <text evidence="2">The sequence shown here is derived from an EMBL/GenBank/DDBJ whole genome shotgun (WGS) entry which is preliminary data.</text>
</comment>
<dbReference type="SUPFAM" id="SSF52540">
    <property type="entry name" value="P-loop containing nucleoside triphosphate hydrolases"/>
    <property type="match status" value="1"/>
</dbReference>
<sequence>MGENGAGKSSVLFNIAHLFDRAFEIIMNKHSRRKSQKNQQQKFSSIKYIIDSKEIILSVEGNNVSMMLDRRLIQPSLSFMPRKVLAFAHLPTDRYPFKIQTDDSRYVYLGLRQTTNMMSTSALVSKIMKSIWIASRDTLRADMISDTLQTVGLDRSVTASFKIRDKELLSINDFEGFRSRLQFTLRNVNSIDSDIFSAKNDDIIFQAFSFIEGAGASSVQRLSKSNDDFIKFELLDRKFSNDILGMEFLRDIKVITNPEILFKKKSDGNEVKFSDLSSGDQQILGTNLRLVSEIEPRSLILIDEPEVSLHPKRQQEYVPGLYRNVPFIDSCTVVMATHSNLLVSNLPKNSSVISMRPSIGARKQFLAMELDPHGLPSEQVLYSVFGIDAATSYYALKDVQRIIEISQSQRTESKLNTRQLEEVLEIKLRLQKSAAARAPVVLEVMPLIAEILNNA</sequence>
<dbReference type="Pfam" id="PF13304">
    <property type="entry name" value="AAA_21"/>
    <property type="match status" value="1"/>
</dbReference>